<evidence type="ECO:0000313" key="1">
    <source>
        <dbReference type="EMBL" id="GAF80664.1"/>
    </source>
</evidence>
<organism evidence="1">
    <name type="scientific">marine sediment metagenome</name>
    <dbReference type="NCBI Taxonomy" id="412755"/>
    <lineage>
        <taxon>unclassified sequences</taxon>
        <taxon>metagenomes</taxon>
        <taxon>ecological metagenomes</taxon>
    </lineage>
</organism>
<sequence length="58" mass="6623">MSWKLFLQIVLLLIVGALVLASLKISLLNYKYGCKAKYMQTQKPHGRLQGSPQKGYRK</sequence>
<comment type="caution">
    <text evidence="1">The sequence shown here is derived from an EMBL/GenBank/DDBJ whole genome shotgun (WGS) entry which is preliminary data.</text>
</comment>
<dbReference type="AlphaFoldDB" id="X0SI20"/>
<proteinExistence type="predicted"/>
<gene>
    <name evidence="1" type="ORF">S01H1_03860</name>
</gene>
<protein>
    <submittedName>
        <fullName evidence="1">Uncharacterized protein</fullName>
    </submittedName>
</protein>
<dbReference type="EMBL" id="BARS01002070">
    <property type="protein sequence ID" value="GAF80664.1"/>
    <property type="molecule type" value="Genomic_DNA"/>
</dbReference>
<reference evidence="1" key="1">
    <citation type="journal article" date="2014" name="Front. Microbiol.">
        <title>High frequency of phylogenetically diverse reductive dehalogenase-homologous genes in deep subseafloor sedimentary metagenomes.</title>
        <authorList>
            <person name="Kawai M."/>
            <person name="Futagami T."/>
            <person name="Toyoda A."/>
            <person name="Takaki Y."/>
            <person name="Nishi S."/>
            <person name="Hori S."/>
            <person name="Arai W."/>
            <person name="Tsubouchi T."/>
            <person name="Morono Y."/>
            <person name="Uchiyama I."/>
            <person name="Ito T."/>
            <person name="Fujiyama A."/>
            <person name="Inagaki F."/>
            <person name="Takami H."/>
        </authorList>
    </citation>
    <scope>NUCLEOTIDE SEQUENCE</scope>
    <source>
        <strain evidence="1">Expedition CK06-06</strain>
    </source>
</reference>
<name>X0SI20_9ZZZZ</name>
<accession>X0SI20</accession>